<keyword evidence="4" id="KW-1185">Reference proteome</keyword>
<dbReference type="Proteomes" id="UP001596298">
    <property type="component" value="Unassembled WGS sequence"/>
</dbReference>
<dbReference type="EMBL" id="JBHSWH010000001">
    <property type="protein sequence ID" value="MFC6705706.1"/>
    <property type="molecule type" value="Genomic_DNA"/>
</dbReference>
<dbReference type="InterPro" id="IPR029063">
    <property type="entry name" value="SAM-dependent_MTases_sf"/>
</dbReference>
<gene>
    <name evidence="3" type="ORF">ACFQDH_10620</name>
</gene>
<reference evidence="4" key="1">
    <citation type="journal article" date="2019" name="Int. J. Syst. Evol. Microbiol.">
        <title>The Global Catalogue of Microorganisms (GCM) 10K type strain sequencing project: providing services to taxonomists for standard genome sequencing and annotation.</title>
        <authorList>
            <consortium name="The Broad Institute Genomics Platform"/>
            <consortium name="The Broad Institute Genome Sequencing Center for Infectious Disease"/>
            <person name="Wu L."/>
            <person name="Ma J."/>
        </authorList>
    </citation>
    <scope>NUCLEOTIDE SEQUENCE [LARGE SCALE GENOMIC DNA]</scope>
    <source>
        <strain evidence="4">CCUG 58127</strain>
    </source>
</reference>
<dbReference type="RefSeq" id="WP_382401078.1">
    <property type="nucleotide sequence ID" value="NZ_JBHSWH010000001.1"/>
</dbReference>
<feature type="region of interest" description="Disordered" evidence="1">
    <location>
        <begin position="1"/>
        <end position="20"/>
    </location>
</feature>
<organism evidence="3 4">
    <name type="scientific">Flexivirga alba</name>
    <dbReference type="NCBI Taxonomy" id="702742"/>
    <lineage>
        <taxon>Bacteria</taxon>
        <taxon>Bacillati</taxon>
        <taxon>Actinomycetota</taxon>
        <taxon>Actinomycetes</taxon>
        <taxon>Micrococcales</taxon>
        <taxon>Dermacoccaceae</taxon>
        <taxon>Flexivirga</taxon>
    </lineage>
</organism>
<dbReference type="GO" id="GO:0032259">
    <property type="term" value="P:methylation"/>
    <property type="evidence" value="ECO:0007669"/>
    <property type="project" value="UniProtKB-KW"/>
</dbReference>
<accession>A0ABW2AFY3</accession>
<protein>
    <submittedName>
        <fullName evidence="3">FkbM family methyltransferase</fullName>
    </submittedName>
</protein>
<comment type="caution">
    <text evidence="3">The sequence shown here is derived from an EMBL/GenBank/DDBJ whole genome shotgun (WGS) entry which is preliminary data.</text>
</comment>
<dbReference type="GO" id="GO:0008168">
    <property type="term" value="F:methyltransferase activity"/>
    <property type="evidence" value="ECO:0007669"/>
    <property type="project" value="UniProtKB-KW"/>
</dbReference>
<dbReference type="Pfam" id="PF05050">
    <property type="entry name" value="Methyltransf_21"/>
    <property type="match status" value="1"/>
</dbReference>
<dbReference type="Gene3D" id="3.40.50.150">
    <property type="entry name" value="Vaccinia Virus protein VP39"/>
    <property type="match status" value="1"/>
</dbReference>
<dbReference type="InterPro" id="IPR006342">
    <property type="entry name" value="FkbM_mtfrase"/>
</dbReference>
<keyword evidence="3" id="KW-0808">Transferase</keyword>
<dbReference type="SUPFAM" id="SSF53335">
    <property type="entry name" value="S-adenosyl-L-methionine-dependent methyltransferases"/>
    <property type="match status" value="1"/>
</dbReference>
<evidence type="ECO:0000313" key="4">
    <source>
        <dbReference type="Proteomes" id="UP001596298"/>
    </source>
</evidence>
<sequence>MSLTLRNGWPGTHTQKIDSDNNPAGVVMALKHRMVSAALNAGVGVSKLTDVATVKSLIGQLHPVQTRLPLIRVGADGDGGYLLPDDLDGVAACFSPGVSVWAPFEEALIARGIPCFMADASVCQSPIAGGVFIKKYVGLVNDESTVRLDDWVSEYAPGVQDLVLQMDIEGAEWAVLLNASDALLRRFRIIVVELHDLERIFDRHAFGIISGVLRRLMSDFYVVHNHPNNYGGVVSRSGLVVPRVLEMTFLRADRAQPTSFAQQFPHPLDVTNDPNSKDVVLPEAWRHVPVGPDDWAYGVPESAH</sequence>
<keyword evidence="3" id="KW-0489">Methyltransferase</keyword>
<evidence type="ECO:0000259" key="2">
    <source>
        <dbReference type="Pfam" id="PF05050"/>
    </source>
</evidence>
<evidence type="ECO:0000313" key="3">
    <source>
        <dbReference type="EMBL" id="MFC6705706.1"/>
    </source>
</evidence>
<name>A0ABW2AFY3_9MICO</name>
<feature type="domain" description="Methyltransferase FkbM" evidence="2">
    <location>
        <begin position="144"/>
        <end position="206"/>
    </location>
</feature>
<evidence type="ECO:0000256" key="1">
    <source>
        <dbReference type="SAM" id="MobiDB-lite"/>
    </source>
</evidence>
<proteinExistence type="predicted"/>